<gene>
    <name evidence="2" type="ORF">E6C55_15290</name>
</gene>
<dbReference type="PROSITE" id="PS51272">
    <property type="entry name" value="SLH"/>
    <property type="match status" value="2"/>
</dbReference>
<dbReference type="RefSeq" id="WP_136370667.1">
    <property type="nucleotide sequence ID" value="NZ_SSOB01000017.1"/>
</dbReference>
<organism evidence="2 3">
    <name type="scientific">Cohnella fermenti</name>
    <dbReference type="NCBI Taxonomy" id="2565925"/>
    <lineage>
        <taxon>Bacteria</taxon>
        <taxon>Bacillati</taxon>
        <taxon>Bacillota</taxon>
        <taxon>Bacilli</taxon>
        <taxon>Bacillales</taxon>
        <taxon>Paenibacillaceae</taxon>
        <taxon>Cohnella</taxon>
    </lineage>
</organism>
<keyword evidence="3" id="KW-1185">Reference proteome</keyword>
<evidence type="ECO:0000259" key="1">
    <source>
        <dbReference type="PROSITE" id="PS51272"/>
    </source>
</evidence>
<dbReference type="InterPro" id="IPR051465">
    <property type="entry name" value="Cell_Envelope_Struct_Comp"/>
</dbReference>
<dbReference type="PANTHER" id="PTHR43308:SF5">
    <property type="entry name" value="S-LAYER PROTEIN _ PEPTIDOGLYCAN ENDO-BETA-N-ACETYLGLUCOSAMINIDASE"/>
    <property type="match status" value="1"/>
</dbReference>
<dbReference type="OrthoDB" id="174569at2"/>
<name>A0A4S4BSM9_9BACL</name>
<dbReference type="AlphaFoldDB" id="A0A4S4BSM9"/>
<comment type="caution">
    <text evidence="2">The sequence shown here is derived from an EMBL/GenBank/DDBJ whole genome shotgun (WGS) entry which is preliminary data.</text>
</comment>
<evidence type="ECO:0000313" key="3">
    <source>
        <dbReference type="Proteomes" id="UP000310636"/>
    </source>
</evidence>
<feature type="domain" description="SLH" evidence="1">
    <location>
        <begin position="208"/>
        <end position="271"/>
    </location>
</feature>
<evidence type="ECO:0000313" key="2">
    <source>
        <dbReference type="EMBL" id="THF78056.1"/>
    </source>
</evidence>
<dbReference type="Pfam" id="PF00395">
    <property type="entry name" value="SLH"/>
    <property type="match status" value="2"/>
</dbReference>
<dbReference type="InterPro" id="IPR001119">
    <property type="entry name" value="SLH_dom"/>
</dbReference>
<proteinExistence type="predicted"/>
<protein>
    <submittedName>
        <fullName evidence="2">S-layer homology domain-containing protein</fullName>
    </submittedName>
</protein>
<reference evidence="2 3" key="1">
    <citation type="submission" date="2019-04" db="EMBL/GenBank/DDBJ databases">
        <title>Cohnella sp. nov. isolated from preserved vegetables.</title>
        <authorList>
            <person name="Lin S.-Y."/>
            <person name="Hung M.-H."/>
            <person name="Young C.-C."/>
        </authorList>
    </citation>
    <scope>NUCLEOTIDE SEQUENCE [LARGE SCALE GENOMIC DNA]</scope>
    <source>
        <strain evidence="2 3">CC-MHH1044</strain>
    </source>
</reference>
<sequence>MRRLTAAITICALLGAGLTANGLVPGLGTMGMTGLAGTADAAAAATTTTAKAAMIASATSFSDIKGHWAEATIKDMLARGILDGYPDGTFRPDAPVQVDQFIKMLIVSETDLYNNGERNWSQPFLNSLSAENQTILKQDYRYFDFKSSTTGYWAKTFIDVASDLNFLNKSRYADFQTDMTRENVAEVIYYTLKETEYLEDESFGQKLASSYGDIRSASEREQKFIGETLAKGIIQGYPNGYFGVGDIVTRAQALVILNRLTEPASRIAVPVSAADLERALPTASGGRKVVVFPDQRMYDAYDVLAQAGALRGTNQDLYDTTLRLYKDADEKASVAGRAANAKEPTEETTLWLDPQYNTYGITIRLREGAFARNQEAVQTFGNYLFGYNASTFSQLFSDICTKVAAGQTIESRKTVIGDDNVDIQIDNANKTVIFSIAKKK</sequence>
<dbReference type="Proteomes" id="UP000310636">
    <property type="component" value="Unassembled WGS sequence"/>
</dbReference>
<feature type="domain" description="SLH" evidence="1">
    <location>
        <begin position="56"/>
        <end position="119"/>
    </location>
</feature>
<dbReference type="PANTHER" id="PTHR43308">
    <property type="entry name" value="OUTER MEMBRANE PROTEIN ALPHA-RELATED"/>
    <property type="match status" value="1"/>
</dbReference>
<accession>A0A4S4BSM9</accession>
<dbReference type="EMBL" id="SSOB01000017">
    <property type="protein sequence ID" value="THF78056.1"/>
    <property type="molecule type" value="Genomic_DNA"/>
</dbReference>